<protein>
    <submittedName>
        <fullName evidence="2">YicC family protein</fullName>
    </submittedName>
</protein>
<dbReference type="Proteomes" id="UP000003422">
    <property type="component" value="Unassembled WGS sequence"/>
</dbReference>
<evidence type="ECO:0000259" key="1">
    <source>
        <dbReference type="Pfam" id="PF03755"/>
    </source>
</evidence>
<name>G4D486_9FIRM</name>
<dbReference type="OrthoDB" id="9771229at2"/>
<feature type="domain" description="Endoribonuclease YicC-like N-terminal" evidence="1">
    <location>
        <begin position="1"/>
        <end position="60"/>
    </location>
</feature>
<dbReference type="STRING" id="997350.HMPREF9129_1216"/>
<dbReference type="eggNOG" id="COG1561">
    <property type="taxonomic scope" value="Bacteria"/>
</dbReference>
<evidence type="ECO:0000313" key="3">
    <source>
        <dbReference type="Proteomes" id="UP000003422"/>
    </source>
</evidence>
<dbReference type="HOGENOM" id="CLU_2863896_0_0_9"/>
<keyword evidence="3" id="KW-1185">Reference proteome</keyword>
<dbReference type="PANTHER" id="PTHR30636">
    <property type="entry name" value="UPF0701 PROTEIN YICC"/>
    <property type="match status" value="1"/>
</dbReference>
<dbReference type="InterPro" id="IPR013527">
    <property type="entry name" value="YicC-like_N"/>
</dbReference>
<organism evidence="2 3">
    <name type="scientific">Peptoniphilus indolicus ATCC 29427</name>
    <dbReference type="NCBI Taxonomy" id="997350"/>
    <lineage>
        <taxon>Bacteria</taxon>
        <taxon>Bacillati</taxon>
        <taxon>Bacillota</taxon>
        <taxon>Tissierellia</taxon>
        <taxon>Tissierellales</taxon>
        <taxon>Peptoniphilaceae</taxon>
        <taxon>Peptoniphilus</taxon>
    </lineage>
</organism>
<evidence type="ECO:0000313" key="2">
    <source>
        <dbReference type="EMBL" id="EGY79691.1"/>
    </source>
</evidence>
<dbReference type="PATRIC" id="fig|997350.3.peg.1168"/>
<reference evidence="2 3" key="1">
    <citation type="submission" date="2011-06" db="EMBL/GenBank/DDBJ databases">
        <authorList>
            <person name="Muzny D."/>
            <person name="Qin X."/>
            <person name="Deng J."/>
            <person name="Jiang H."/>
            <person name="Liu Y."/>
            <person name="Qu J."/>
            <person name="Song X.-Z."/>
            <person name="Zhang L."/>
            <person name="Thornton R."/>
            <person name="Coyle M."/>
            <person name="Francisco L."/>
            <person name="Jackson L."/>
            <person name="Javaid M."/>
            <person name="Korchina V."/>
            <person name="Kovar C."/>
            <person name="Mata R."/>
            <person name="Mathew T."/>
            <person name="Ngo R."/>
            <person name="Nguyen L."/>
            <person name="Nguyen N."/>
            <person name="Okwuonu G."/>
            <person name="Ongeri F."/>
            <person name="Pham C."/>
            <person name="Simmons D."/>
            <person name="Wilczek-Boney K."/>
            <person name="Hale W."/>
            <person name="Jakkamsetti A."/>
            <person name="Pham P."/>
            <person name="Ruth R."/>
            <person name="San Lucas F."/>
            <person name="Warren J."/>
            <person name="Zhang J."/>
            <person name="Zhao Z."/>
            <person name="Zhou C."/>
            <person name="Zhu D."/>
            <person name="Lee S."/>
            <person name="Bess C."/>
            <person name="Blankenburg K."/>
            <person name="Forbes L."/>
            <person name="Fu Q."/>
            <person name="Gubbala S."/>
            <person name="Hirani K."/>
            <person name="Jayaseelan J.C."/>
            <person name="Lara F."/>
            <person name="Munidasa M."/>
            <person name="Palculict T."/>
            <person name="Patil S."/>
            <person name="Pu L.-L."/>
            <person name="Saada N."/>
            <person name="Tang L."/>
            <person name="Weissenberger G."/>
            <person name="Zhu Y."/>
            <person name="Hemphill L."/>
            <person name="Shang Y."/>
            <person name="Youmans B."/>
            <person name="Ayvaz T."/>
            <person name="Ross M."/>
            <person name="Santibanez J."/>
            <person name="Aqrawi P."/>
            <person name="Gross S."/>
            <person name="Joshi V."/>
            <person name="Fowler G."/>
            <person name="Nazareth L."/>
            <person name="Reid J."/>
            <person name="Worley K."/>
            <person name="Petrosino J."/>
            <person name="Highlander S."/>
            <person name="Gibbs R."/>
        </authorList>
    </citation>
    <scope>NUCLEOTIDE SEQUENCE [LARGE SCALE GENOMIC DNA]</scope>
    <source>
        <strain evidence="2 3">ATCC 29427</strain>
    </source>
</reference>
<dbReference type="AlphaFoldDB" id="G4D486"/>
<proteinExistence type="predicted"/>
<dbReference type="Pfam" id="PF03755">
    <property type="entry name" value="YicC-like_N"/>
    <property type="match status" value="1"/>
</dbReference>
<dbReference type="EMBL" id="AGBB01000118">
    <property type="protein sequence ID" value="EGY79691.1"/>
    <property type="molecule type" value="Genomic_DNA"/>
</dbReference>
<comment type="caution">
    <text evidence="2">The sequence shown here is derived from an EMBL/GenBank/DDBJ whole genome shotgun (WGS) entry which is preliminary data.</text>
</comment>
<dbReference type="PANTHER" id="PTHR30636:SF3">
    <property type="entry name" value="UPF0701 PROTEIN YICC"/>
    <property type="match status" value="1"/>
</dbReference>
<dbReference type="GO" id="GO:0004521">
    <property type="term" value="F:RNA endonuclease activity"/>
    <property type="evidence" value="ECO:0007669"/>
    <property type="project" value="InterPro"/>
</dbReference>
<sequence>MRSMTGYGVGRIENENYDLKVEIRSVNSRFTDINIRLPKIIFNLEESVRKSIKERIQEGNWMFI</sequence>
<gene>
    <name evidence="2" type="primary">yicC</name>
    <name evidence="2" type="ORF">HMPREF9129_1216</name>
</gene>
<accession>G4D486</accession>
<dbReference type="InterPro" id="IPR005229">
    <property type="entry name" value="YicC/YloC-like"/>
</dbReference>